<keyword evidence="4" id="KW-1185">Reference proteome</keyword>
<dbReference type="Proteomes" id="UP001288620">
    <property type="component" value="Unassembled WGS sequence"/>
</dbReference>
<dbReference type="PANTHER" id="PTHR46401:SF2">
    <property type="entry name" value="GLYCOSYLTRANSFERASE WBBK-RELATED"/>
    <property type="match status" value="1"/>
</dbReference>
<keyword evidence="1" id="KW-0808">Transferase</keyword>
<feature type="domain" description="Glycosyl transferase family 1" evidence="2">
    <location>
        <begin position="163"/>
        <end position="317"/>
    </location>
</feature>
<evidence type="ECO:0000256" key="1">
    <source>
        <dbReference type="ARBA" id="ARBA00022679"/>
    </source>
</evidence>
<dbReference type="EMBL" id="JAOBTT010000001">
    <property type="protein sequence ID" value="MDZ7278422.1"/>
    <property type="molecule type" value="Genomic_DNA"/>
</dbReference>
<proteinExistence type="predicted"/>
<dbReference type="Pfam" id="PF00534">
    <property type="entry name" value="Glycos_transf_1"/>
    <property type="match status" value="1"/>
</dbReference>
<organism evidence="3 4">
    <name type="scientific">Pantoea eucrina</name>
    <dbReference type="NCBI Taxonomy" id="472693"/>
    <lineage>
        <taxon>Bacteria</taxon>
        <taxon>Pseudomonadati</taxon>
        <taxon>Pseudomonadota</taxon>
        <taxon>Gammaproteobacteria</taxon>
        <taxon>Enterobacterales</taxon>
        <taxon>Erwiniaceae</taxon>
        <taxon>Pantoea</taxon>
    </lineage>
</organism>
<dbReference type="SUPFAM" id="SSF53756">
    <property type="entry name" value="UDP-Glycosyltransferase/glycogen phosphorylase"/>
    <property type="match status" value="1"/>
</dbReference>
<reference evidence="4" key="1">
    <citation type="submission" date="2023-07" db="EMBL/GenBank/DDBJ databases">
        <title>Structural and functional analysis of rice phyllospheric bacteria for their antimicrobial properties and defense elicitation against blast disease.</title>
        <authorList>
            <person name="Sahu K.P."/>
            <person name="Asharani P."/>
            <person name="Kumar M."/>
            <person name="Reddy B."/>
            <person name="Kumar A."/>
        </authorList>
    </citation>
    <scope>NUCLEOTIDE SEQUENCE [LARGE SCALE GENOMIC DNA]</scope>
    <source>
        <strain evidence="4">OsEp_Plm_30P10</strain>
    </source>
</reference>
<dbReference type="PANTHER" id="PTHR46401">
    <property type="entry name" value="GLYCOSYLTRANSFERASE WBBK-RELATED"/>
    <property type="match status" value="1"/>
</dbReference>
<dbReference type="CDD" id="cd03801">
    <property type="entry name" value="GT4_PimA-like"/>
    <property type="match status" value="1"/>
</dbReference>
<gene>
    <name evidence="3" type="ORF">N4G40_09070</name>
</gene>
<dbReference type="Gene3D" id="3.40.50.2000">
    <property type="entry name" value="Glycogen Phosphorylase B"/>
    <property type="match status" value="1"/>
</dbReference>
<dbReference type="InterPro" id="IPR001296">
    <property type="entry name" value="Glyco_trans_1"/>
</dbReference>
<comment type="caution">
    <text evidence="3">The sequence shown here is derived from an EMBL/GenBank/DDBJ whole genome shotgun (WGS) entry which is preliminary data.</text>
</comment>
<protein>
    <submittedName>
        <fullName evidence="3">Glycosyltransferase family 4 protein</fullName>
    </submittedName>
</protein>
<evidence type="ECO:0000259" key="2">
    <source>
        <dbReference type="Pfam" id="PF00534"/>
    </source>
</evidence>
<evidence type="ECO:0000313" key="3">
    <source>
        <dbReference type="EMBL" id="MDZ7278422.1"/>
    </source>
</evidence>
<sequence length="394" mass="44531">MKVIISGKSYPEKRNITVNNNHSYRNFRYLNSWTWLNAARQKFYKKNKKFIFSPPDVLIPKKGAVIHLFNEVAATQRPWFSTFETELPRVLPEAGVPKLASKELHRQLQHVAAPACKAIIAISEATREIQLKLLAAFPNEKKRIQPKLHVLHPPQRVLHDQVRKVQGERVVFTFVGNEFYRKGGAEVVLAFQELKEEGALPENRVQVNLVGNLTHQKNIALKDHQDDAAFYQRIEAVIKADGMFRHSASLPNEEVIALFKQTHVGLLPTWQDTYGFSLLEMQACGCPVITTNVRALPEINPQTAGWTIACPLNAMFELDVKTAADKAALRRTIIDGLKQHILSVLQDTDSIRTRSAQSLERIKREHDPVQFARKLDAIYALADGKISEADATLA</sequence>
<accession>A0ABU5LEP3</accession>
<name>A0ABU5LEP3_9GAMM</name>
<dbReference type="RefSeq" id="WP_322542401.1">
    <property type="nucleotide sequence ID" value="NZ_JAOBTT010000001.1"/>
</dbReference>
<evidence type="ECO:0000313" key="4">
    <source>
        <dbReference type="Proteomes" id="UP001288620"/>
    </source>
</evidence>